<comment type="similarity">
    <text evidence="1">Belongs to the TCP11 family.</text>
</comment>
<protein>
    <submittedName>
        <fullName evidence="3">Uncharacterized protein</fullName>
    </submittedName>
</protein>
<dbReference type="STRING" id="703135.A0A2A9NZH0"/>
<keyword evidence="4" id="KW-1185">Reference proteome</keyword>
<name>A0A2A9NZH0_9AGAR</name>
<accession>A0A2A9NZH0</accession>
<dbReference type="PANTHER" id="PTHR12832">
    <property type="entry name" value="TESTIS-SPECIFIC PROTEIN PBS13 T-COMPLEX 11"/>
    <property type="match status" value="1"/>
</dbReference>
<dbReference type="Pfam" id="PF05794">
    <property type="entry name" value="Tcp11"/>
    <property type="match status" value="1"/>
</dbReference>
<dbReference type="AlphaFoldDB" id="A0A2A9NZH0"/>
<dbReference type="GO" id="GO:0010737">
    <property type="term" value="P:protein kinase A signaling"/>
    <property type="evidence" value="ECO:0007669"/>
    <property type="project" value="TreeGrafter"/>
</dbReference>
<evidence type="ECO:0000313" key="4">
    <source>
        <dbReference type="Proteomes" id="UP000242287"/>
    </source>
</evidence>
<gene>
    <name evidence="3" type="ORF">AMATHDRAFT_136052</name>
</gene>
<dbReference type="EMBL" id="KZ301971">
    <property type="protein sequence ID" value="PFH53977.1"/>
    <property type="molecule type" value="Genomic_DNA"/>
</dbReference>
<evidence type="ECO:0000256" key="1">
    <source>
        <dbReference type="ARBA" id="ARBA00010954"/>
    </source>
</evidence>
<proteinExistence type="inferred from homology"/>
<reference evidence="3 4" key="1">
    <citation type="submission" date="2014-02" db="EMBL/GenBank/DDBJ databases">
        <title>Transposable element dynamics among asymbiotic and ectomycorrhizal Amanita fungi.</title>
        <authorList>
            <consortium name="DOE Joint Genome Institute"/>
            <person name="Hess J."/>
            <person name="Skrede I."/>
            <person name="Wolfe B."/>
            <person name="LaButti K."/>
            <person name="Ohm R.A."/>
            <person name="Grigoriev I.V."/>
            <person name="Pringle A."/>
        </authorList>
    </citation>
    <scope>NUCLEOTIDE SEQUENCE [LARGE SCALE GENOMIC DNA]</scope>
    <source>
        <strain evidence="3 4">SKay4041</strain>
    </source>
</reference>
<dbReference type="Proteomes" id="UP000242287">
    <property type="component" value="Unassembled WGS sequence"/>
</dbReference>
<feature type="compositionally biased region" description="Low complexity" evidence="2">
    <location>
        <begin position="61"/>
        <end position="80"/>
    </location>
</feature>
<evidence type="ECO:0000313" key="3">
    <source>
        <dbReference type="EMBL" id="PFH53977.1"/>
    </source>
</evidence>
<evidence type="ECO:0000256" key="2">
    <source>
        <dbReference type="SAM" id="MobiDB-lite"/>
    </source>
</evidence>
<dbReference type="OrthoDB" id="276323at2759"/>
<sequence length="773" mass="85954">MDDLAHQPTLNHRKRKADSDDRTSPDPPDPLLPPDVLSGDSSAVSPNRPSPVAPRLPWLTSNSPMWSSPISPSSCSPVSPQDAYDTYPANPPKRPRLDISDSPPPSPAESSSKKPIQDLPKSLPSRPHPADLAISRGSATGPGSPLTSHSLHQGAHTGALFSSAVPFIPPSIDSSSAHIPSLKPPINKQTLRELELESILRNPQLRHDLLFEPGIQFRPTYSRRKREAAEKYWAALTQELEDGCTCISFSITGKPRCRICACGQIPPPSYTPVTAYSPAIGTYTVRMPSRIRTFLHEFLEVLLLVIQPLSDTSCVTVNVNSSSPNLHEQTAQAKYIRSIFDPELIEQEIRCNVFDPSGWLEAIGHTLKDHCAPMRDSAVDEMVQVAKSCASGSKYDAVRAVRMCMELLEVMKLDIANHQLQSLRPYLTRTSGQYELKTFQNRKWSEGRLSRTRQWLRAIRNQLLAHDQEIVISRCTSGTLTYSKLSMNQQIYFATLTGLVELVFMPPTEPASSTNETSALSTRSDGYSLSIYPETLYLDTNRLLILSSEVSEITTLHMCLLLYRQLIHAIPEHAFSGSRQSCLDQTSLQRLKKEARDVAGNRLGCCFSCKCLTKRHDAHENGADMWSETREGIVLQVVKHVCDAQNSSEMQEHVLNHTRVPDGRTLGLAQKWAATNLQPSSSLHHLVRERLRTLILDAVISAAYPGNSPNEHKLTDLALQQTLLFPHMSSFKAAGMEPLMDEIRVLVQKITRLALIHLNTYLPLYEQTGFLAS</sequence>
<dbReference type="PANTHER" id="PTHR12832:SF11">
    <property type="entry name" value="LD23868P"/>
    <property type="match status" value="1"/>
</dbReference>
<feature type="region of interest" description="Disordered" evidence="2">
    <location>
        <begin position="1"/>
        <end position="152"/>
    </location>
</feature>
<organism evidence="3 4">
    <name type="scientific">Amanita thiersii Skay4041</name>
    <dbReference type="NCBI Taxonomy" id="703135"/>
    <lineage>
        <taxon>Eukaryota</taxon>
        <taxon>Fungi</taxon>
        <taxon>Dikarya</taxon>
        <taxon>Basidiomycota</taxon>
        <taxon>Agaricomycotina</taxon>
        <taxon>Agaricomycetes</taxon>
        <taxon>Agaricomycetidae</taxon>
        <taxon>Agaricales</taxon>
        <taxon>Pluteineae</taxon>
        <taxon>Amanitaceae</taxon>
        <taxon>Amanita</taxon>
    </lineage>
</organism>
<dbReference type="InterPro" id="IPR008862">
    <property type="entry name" value="Tcp11"/>
</dbReference>